<name>A0A914N1G8_MELIC</name>
<protein>
    <submittedName>
        <fullName evidence="2">Uncharacterized protein</fullName>
    </submittedName>
</protein>
<dbReference type="WBParaSite" id="Minc3s03178g33053">
    <property type="protein sequence ID" value="Minc3s03178g33053"/>
    <property type="gene ID" value="Minc3s03178g33053"/>
</dbReference>
<evidence type="ECO:0000313" key="1">
    <source>
        <dbReference type="Proteomes" id="UP000887563"/>
    </source>
</evidence>
<accession>A0A914N1G8</accession>
<proteinExistence type="predicted"/>
<evidence type="ECO:0000313" key="2">
    <source>
        <dbReference type="WBParaSite" id="Minc3s03178g33053"/>
    </source>
</evidence>
<organism evidence="1 2">
    <name type="scientific">Meloidogyne incognita</name>
    <name type="common">Southern root-knot nematode worm</name>
    <name type="synonym">Oxyuris incognita</name>
    <dbReference type="NCBI Taxonomy" id="6306"/>
    <lineage>
        <taxon>Eukaryota</taxon>
        <taxon>Metazoa</taxon>
        <taxon>Ecdysozoa</taxon>
        <taxon>Nematoda</taxon>
        <taxon>Chromadorea</taxon>
        <taxon>Rhabditida</taxon>
        <taxon>Tylenchina</taxon>
        <taxon>Tylenchomorpha</taxon>
        <taxon>Tylenchoidea</taxon>
        <taxon>Meloidogynidae</taxon>
        <taxon>Meloidogyninae</taxon>
        <taxon>Meloidogyne</taxon>
        <taxon>Meloidogyne incognita group</taxon>
    </lineage>
</organism>
<keyword evidence="1" id="KW-1185">Reference proteome</keyword>
<dbReference type="Proteomes" id="UP000887563">
    <property type="component" value="Unplaced"/>
</dbReference>
<reference evidence="2" key="1">
    <citation type="submission" date="2022-11" db="UniProtKB">
        <authorList>
            <consortium name="WormBaseParasite"/>
        </authorList>
    </citation>
    <scope>IDENTIFICATION</scope>
</reference>
<dbReference type="AlphaFoldDB" id="A0A914N1G8"/>
<sequence>MQHSKLWRFFNFFCHNFKGDVWTSRNSNSEPNEYIEGLEDGSLKVVTKKFPPLVQLLELFFFCFGGSNTHLILNAPQLKK</sequence>